<dbReference type="SUPFAM" id="SSF50998">
    <property type="entry name" value="Quinoprotein alcohol dehydrogenase-like"/>
    <property type="match status" value="1"/>
</dbReference>
<accession>A0A8J3BBC2</accession>
<organism evidence="1 2">
    <name type="scientific">Yeosuana aromativorans</name>
    <dbReference type="NCBI Taxonomy" id="288019"/>
    <lineage>
        <taxon>Bacteria</taxon>
        <taxon>Pseudomonadati</taxon>
        <taxon>Bacteroidota</taxon>
        <taxon>Flavobacteriia</taxon>
        <taxon>Flavobacteriales</taxon>
        <taxon>Flavobacteriaceae</taxon>
        <taxon>Yeosuana</taxon>
    </lineage>
</organism>
<dbReference type="RefSeq" id="WP_229669401.1">
    <property type="nucleotide sequence ID" value="NZ_BMNR01000001.1"/>
</dbReference>
<dbReference type="AlphaFoldDB" id="A0A8J3BBC2"/>
<sequence length="834" mass="94528">MKITRTDTKLTLKITRFVKINASMRFFCFSLLILILFSCSNEETNHTKLIHFVPENTSILLKTSNLESLQSSILNNDFLKHLSKTDVYKHVDGQLKNLSLLKPSSSVLICFSGNDADSLQYSAITKYSKGLFVRDSLKNYVEETLKYNNKTIIKSTLNKNTFYSAIIDSTFFTSSSKQLVESAFSYSNNNPELEKINKTTNDDNTVSVILKCDDSNTITSFFPNNQLPLKTFTNYLAVDVDISQDVTLFNGITQANDSVKSFINVFKNIIPQENQIQQVTPADSDGFLSFTFNNFKNFHSNLIKFTQVDTLKTEIPLFDNVIEVGELYDSENRAIVLNSLDAMSTEDALISEQNVLETYRQVEIYSFSKPGLFISLFSPLITCNTADKYCILDNFFVFADDMELLQNIISNYQNKTTLSEQPYFTDIAEQLSDASSLLMVLSPSVLKDILSNNLNEDVSASFDNYKISALQFVYDTDFAHVNGVIKKTKVKAALNSISEELNIKLDSDLLNNPQFVTNHITKQKEIVVQDIKNNLYLISNTGRILWKKQLDGPVLGTIEQIDLYKNGKLQLAFATPHKLYVVDRNGHDVSPFPGNFNDVITQPLSVFDYDRNKNYRLLVTQGKNLLMYDKNLKPVNGFVFKSANNTILNQPQHFKISGKDYIVFKTQNNMYILDRTGRTRVTPKTSSAFSNETIYLYNNKFTTTSPEGNLITIDTKGNTVSQNLNLSSQHHIETSSKSLVTLSDNKLTIKGNTYELDYGIYTAPKLFYLQDKIYVTVTDLQTQKVYLFDSNAKLLPNFPVYGNSAITLDNIDTDRDLEFVTKGDADSIILYQIN</sequence>
<evidence type="ECO:0000313" key="2">
    <source>
        <dbReference type="Proteomes" id="UP000612329"/>
    </source>
</evidence>
<protein>
    <submittedName>
        <fullName evidence="1">Uncharacterized protein</fullName>
    </submittedName>
</protein>
<evidence type="ECO:0000313" key="1">
    <source>
        <dbReference type="EMBL" id="GGK09864.1"/>
    </source>
</evidence>
<dbReference type="InterPro" id="IPR015943">
    <property type="entry name" value="WD40/YVTN_repeat-like_dom_sf"/>
</dbReference>
<reference evidence="1" key="1">
    <citation type="journal article" date="2014" name="Int. J. Syst. Evol. Microbiol.">
        <title>Complete genome sequence of Corynebacterium casei LMG S-19264T (=DSM 44701T), isolated from a smear-ripened cheese.</title>
        <authorList>
            <consortium name="US DOE Joint Genome Institute (JGI-PGF)"/>
            <person name="Walter F."/>
            <person name="Albersmeier A."/>
            <person name="Kalinowski J."/>
            <person name="Ruckert C."/>
        </authorList>
    </citation>
    <scope>NUCLEOTIDE SEQUENCE</scope>
    <source>
        <strain evidence="1">JCM 12862</strain>
    </source>
</reference>
<dbReference type="EMBL" id="BMNR01000001">
    <property type="protein sequence ID" value="GGK09864.1"/>
    <property type="molecule type" value="Genomic_DNA"/>
</dbReference>
<proteinExistence type="predicted"/>
<dbReference type="InterPro" id="IPR011047">
    <property type="entry name" value="Quinoprotein_ADH-like_sf"/>
</dbReference>
<name>A0A8J3BBC2_9FLAO</name>
<dbReference type="Gene3D" id="2.130.10.10">
    <property type="entry name" value="YVTN repeat-like/Quinoprotein amine dehydrogenase"/>
    <property type="match status" value="1"/>
</dbReference>
<keyword evidence="2" id="KW-1185">Reference proteome</keyword>
<comment type="caution">
    <text evidence="1">The sequence shown here is derived from an EMBL/GenBank/DDBJ whole genome shotgun (WGS) entry which is preliminary data.</text>
</comment>
<dbReference type="Proteomes" id="UP000612329">
    <property type="component" value="Unassembled WGS sequence"/>
</dbReference>
<reference evidence="1" key="2">
    <citation type="submission" date="2020-09" db="EMBL/GenBank/DDBJ databases">
        <authorList>
            <person name="Sun Q."/>
            <person name="Ohkuma M."/>
        </authorList>
    </citation>
    <scope>NUCLEOTIDE SEQUENCE</scope>
    <source>
        <strain evidence="1">JCM 12862</strain>
    </source>
</reference>
<gene>
    <name evidence="1" type="ORF">GCM10007962_00030</name>
</gene>